<dbReference type="InterPro" id="IPR050072">
    <property type="entry name" value="Peptidase_M20A"/>
</dbReference>
<keyword evidence="2" id="KW-0479">Metal-binding</keyword>
<dbReference type="InterPro" id="IPR011650">
    <property type="entry name" value="Peptidase_M20_dimer"/>
</dbReference>
<organism evidence="7 8">
    <name type="scientific">Sporosarcina psychrophila</name>
    <name type="common">Bacillus psychrophilus</name>
    <dbReference type="NCBI Taxonomy" id="1476"/>
    <lineage>
        <taxon>Bacteria</taxon>
        <taxon>Bacillati</taxon>
        <taxon>Bacillota</taxon>
        <taxon>Bacilli</taxon>
        <taxon>Bacillales</taxon>
        <taxon>Caryophanaceae</taxon>
        <taxon>Sporosarcina</taxon>
    </lineage>
</organism>
<reference evidence="7" key="1">
    <citation type="journal article" date="2021" name="PeerJ">
        <title>Extensive microbial diversity within the chicken gut microbiome revealed by metagenomics and culture.</title>
        <authorList>
            <person name="Gilroy R."/>
            <person name="Ravi A."/>
            <person name="Getino M."/>
            <person name="Pursley I."/>
            <person name="Horton D.L."/>
            <person name="Alikhan N.F."/>
            <person name="Baker D."/>
            <person name="Gharbi K."/>
            <person name="Hall N."/>
            <person name="Watson M."/>
            <person name="Adriaenssens E.M."/>
            <person name="Foster-Nyarko E."/>
            <person name="Jarju S."/>
            <person name="Secka A."/>
            <person name="Antonio M."/>
            <person name="Oren A."/>
            <person name="Chaudhuri R.R."/>
            <person name="La Ragione R."/>
            <person name="Hildebrand F."/>
            <person name="Pallen M.J."/>
        </authorList>
    </citation>
    <scope>NUCLEOTIDE SEQUENCE</scope>
    <source>
        <strain evidence="7">CHK171-7178</strain>
    </source>
</reference>
<dbReference type="PROSITE" id="PS00758">
    <property type="entry name" value="ARGE_DAPE_CPG2_1"/>
    <property type="match status" value="1"/>
</dbReference>
<dbReference type="Gene3D" id="3.30.70.360">
    <property type="match status" value="1"/>
</dbReference>
<evidence type="ECO:0000256" key="3">
    <source>
        <dbReference type="ARBA" id="ARBA00022801"/>
    </source>
</evidence>
<keyword evidence="3" id="KW-0378">Hydrolase</keyword>
<evidence type="ECO:0000256" key="5">
    <source>
        <dbReference type="PIRSR" id="PIRSR037238-1"/>
    </source>
</evidence>
<dbReference type="CDD" id="cd03885">
    <property type="entry name" value="M20_CPDG2"/>
    <property type="match status" value="1"/>
</dbReference>
<dbReference type="Pfam" id="PF07687">
    <property type="entry name" value="M20_dimer"/>
    <property type="match status" value="1"/>
</dbReference>
<dbReference type="InterPro" id="IPR036264">
    <property type="entry name" value="Bact_exopeptidase_dim_dom"/>
</dbReference>
<evidence type="ECO:0000256" key="2">
    <source>
        <dbReference type="ARBA" id="ARBA00022723"/>
    </source>
</evidence>
<dbReference type="Pfam" id="PF01546">
    <property type="entry name" value="Peptidase_M20"/>
    <property type="match status" value="1"/>
</dbReference>
<protein>
    <submittedName>
        <fullName evidence="7">M20 family metallopeptidase</fullName>
    </submittedName>
</protein>
<keyword evidence="4" id="KW-0862">Zinc</keyword>
<evidence type="ECO:0000256" key="1">
    <source>
        <dbReference type="ARBA" id="ARBA00001947"/>
    </source>
</evidence>
<dbReference type="GO" id="GO:0046872">
    <property type="term" value="F:metal ion binding"/>
    <property type="evidence" value="ECO:0007669"/>
    <property type="project" value="UniProtKB-KW"/>
</dbReference>
<dbReference type="PANTHER" id="PTHR43808">
    <property type="entry name" value="ACETYLORNITHINE DEACETYLASE"/>
    <property type="match status" value="1"/>
</dbReference>
<feature type="active site" description="Proton acceptor" evidence="5">
    <location>
        <position position="142"/>
    </location>
</feature>
<feature type="active site" evidence="5">
    <location>
        <position position="84"/>
    </location>
</feature>
<dbReference type="Proteomes" id="UP000698173">
    <property type="component" value="Unassembled WGS sequence"/>
</dbReference>
<dbReference type="InterPro" id="IPR001261">
    <property type="entry name" value="ArgE/DapE_CS"/>
</dbReference>
<name>A0A921FV58_SPOPS</name>
<proteinExistence type="predicted"/>
<comment type="caution">
    <text evidence="7">The sequence shown here is derived from an EMBL/GenBank/DDBJ whole genome shotgun (WGS) entry which is preliminary data.</text>
</comment>
<dbReference type="InterPro" id="IPR002933">
    <property type="entry name" value="Peptidase_M20"/>
</dbReference>
<evidence type="ECO:0000259" key="6">
    <source>
        <dbReference type="Pfam" id="PF07687"/>
    </source>
</evidence>
<dbReference type="SUPFAM" id="SSF53187">
    <property type="entry name" value="Zn-dependent exopeptidases"/>
    <property type="match status" value="1"/>
</dbReference>
<dbReference type="PIRSF" id="PIRSF037238">
    <property type="entry name" value="Carboxypeptidase_G2"/>
    <property type="match status" value="1"/>
</dbReference>
<dbReference type="InterPro" id="IPR017150">
    <property type="entry name" value="Pept_M20_glutamate_carboxypep"/>
</dbReference>
<dbReference type="Gene3D" id="3.40.630.10">
    <property type="entry name" value="Zn peptidases"/>
    <property type="match status" value="1"/>
</dbReference>
<dbReference type="AlphaFoldDB" id="A0A921FV58"/>
<dbReference type="GO" id="GO:0016787">
    <property type="term" value="F:hydrolase activity"/>
    <property type="evidence" value="ECO:0007669"/>
    <property type="project" value="UniProtKB-KW"/>
</dbReference>
<gene>
    <name evidence="7" type="ORF">K8V56_00980</name>
</gene>
<dbReference type="PANTHER" id="PTHR43808:SF9">
    <property type="entry name" value="BLL0789 PROTEIN"/>
    <property type="match status" value="1"/>
</dbReference>
<accession>A0A921FV58</accession>
<feature type="domain" description="Peptidase M20 dimerisation" evidence="6">
    <location>
        <begin position="178"/>
        <end position="272"/>
    </location>
</feature>
<sequence length="375" mass="41247">MDKVLDYMEENKQDIIKDIRYLVERDSPSNDVDLVDLCADRIQKLFVRYFGYSADVIKNSDYGDHLRFEYGEGERTILILSHFDTVWDEGDLKLKIDGDKLYGPGILDMKGGLVQAIWSIKAIKDLSLEMHKKIVFLCTSDEEIGSPSSKSLIESEANNSDYVLVTEPPVAETGALKTGRKGSSRYFVEVKGKKAHSGNNHEDGINAIKEAARQIVYLESLTDYKIGTTINVGSIKGGGKLNVVPDFAKFGVNVRVSTKKEQKRIDQLIKNLSPYEYGIKLKVSGGINRPPMNKSEATEELFEIAQDVAADLDLGELEQAYVGGGSDGNFTASLGIPTLDGLGAVGEGIHAKNEHILASEIPNRSALLCRLLTVL</sequence>
<dbReference type="EMBL" id="DYWT01000013">
    <property type="protein sequence ID" value="HJF30335.1"/>
    <property type="molecule type" value="Genomic_DNA"/>
</dbReference>
<reference evidence="7" key="2">
    <citation type="submission" date="2021-09" db="EMBL/GenBank/DDBJ databases">
        <authorList>
            <person name="Gilroy R."/>
        </authorList>
    </citation>
    <scope>NUCLEOTIDE SEQUENCE</scope>
    <source>
        <strain evidence="7">CHK171-7178</strain>
    </source>
</reference>
<evidence type="ECO:0000256" key="4">
    <source>
        <dbReference type="ARBA" id="ARBA00022833"/>
    </source>
</evidence>
<evidence type="ECO:0000313" key="8">
    <source>
        <dbReference type="Proteomes" id="UP000698173"/>
    </source>
</evidence>
<dbReference type="SUPFAM" id="SSF55031">
    <property type="entry name" value="Bacterial exopeptidase dimerisation domain"/>
    <property type="match status" value="1"/>
</dbReference>
<comment type="cofactor">
    <cofactor evidence="1">
        <name>Zn(2+)</name>
        <dbReference type="ChEBI" id="CHEBI:29105"/>
    </cofactor>
</comment>
<evidence type="ECO:0000313" key="7">
    <source>
        <dbReference type="EMBL" id="HJF30335.1"/>
    </source>
</evidence>